<dbReference type="AlphaFoldDB" id="A0AAQ5XY42"/>
<proteinExistence type="predicted"/>
<dbReference type="GeneID" id="111584977"/>
<evidence type="ECO:0000313" key="2">
    <source>
        <dbReference type="Ensembl" id="ENSAOCP00000044315.1"/>
    </source>
</evidence>
<reference evidence="2 3" key="1">
    <citation type="submission" date="2022-01" db="EMBL/GenBank/DDBJ databases">
        <title>A chromosome-scale genome assembly of the false clownfish, Amphiprion ocellaris.</title>
        <authorList>
            <person name="Ryu T."/>
        </authorList>
    </citation>
    <scope>NUCLEOTIDE SEQUENCE [LARGE SCALE GENOMIC DNA]</scope>
</reference>
<dbReference type="CDD" id="cd20220">
    <property type="entry name" value="PFM_natterin-3-like"/>
    <property type="match status" value="1"/>
</dbReference>
<organism evidence="2 3">
    <name type="scientific">Amphiprion ocellaris</name>
    <name type="common">Clown anemonefish</name>
    <dbReference type="NCBI Taxonomy" id="80972"/>
    <lineage>
        <taxon>Eukaryota</taxon>
        <taxon>Metazoa</taxon>
        <taxon>Chordata</taxon>
        <taxon>Craniata</taxon>
        <taxon>Vertebrata</taxon>
        <taxon>Euteleostomi</taxon>
        <taxon>Actinopterygii</taxon>
        <taxon>Neopterygii</taxon>
        <taxon>Teleostei</taxon>
        <taxon>Neoteleostei</taxon>
        <taxon>Acanthomorphata</taxon>
        <taxon>Ovalentaria</taxon>
        <taxon>Pomacentridae</taxon>
        <taxon>Amphiprion</taxon>
    </lineage>
</organism>
<dbReference type="Proteomes" id="UP001501940">
    <property type="component" value="Chromosome 6"/>
</dbReference>
<reference evidence="2" key="2">
    <citation type="submission" date="2025-08" db="UniProtKB">
        <authorList>
            <consortium name="Ensembl"/>
        </authorList>
    </citation>
    <scope>IDENTIFICATION</scope>
</reference>
<dbReference type="Ensembl" id="ENSAOCT00000036606.1">
    <property type="protein sequence ID" value="ENSAOCP00000044315.1"/>
    <property type="gene ID" value="ENSAOCG00000028529.1"/>
</dbReference>
<dbReference type="RefSeq" id="XP_023150117.1">
    <property type="nucleotide sequence ID" value="XM_023294349.3"/>
</dbReference>
<dbReference type="KEGG" id="aoce:111584977"/>
<sequence length="381" mass="42662">MKLLLLLLLTLVALSSAAPQDLDKSKERRHASLLNIESSPESAAEASVAQKNSLDSSSIVSDDGTILEWVTWNNSLPNDAVSIYNDDARRTDYICKYKCEAGFYTPSLGLFCNYPKNKKELRGFPFEVLVNKDNFETLEWKDSSNGSPVQNAVRTCPGVEVYVGKNKYGLGKVVTQDNVFYLPWKGGLYSYRSYQVLTINENIVSQQIEKVVYNTDKSEIISYPPEIIRETAITNYECTPVVKTDSLSKTYQVEQRWDNTYSVRFGVTTTFKAGIPFIAKKGIQISTDLTLQFNRGGSVVESITDTVSVELSAPPNRTCTATMMRYKHKLNIPYTARLKRKYGTGEVRTVIITGTYNSVQVGQVQAEVHRCQPVTDAKLCP</sequence>
<keyword evidence="1" id="KW-0732">Signal</keyword>
<evidence type="ECO:0000256" key="1">
    <source>
        <dbReference type="SAM" id="SignalP"/>
    </source>
</evidence>
<evidence type="ECO:0008006" key="4">
    <source>
        <dbReference type="Google" id="ProtNLM"/>
    </source>
</evidence>
<dbReference type="PANTHER" id="PTHR31649:SF1">
    <property type="entry name" value="FARNESOIC ACID O-METHYL TRANSFERASE DOMAIN-CONTAINING PROTEIN"/>
    <property type="match status" value="1"/>
</dbReference>
<evidence type="ECO:0000313" key="3">
    <source>
        <dbReference type="Proteomes" id="UP001501940"/>
    </source>
</evidence>
<dbReference type="GeneTree" id="ENSGT00400000024875"/>
<feature type="chain" id="PRO_5043758953" description="Natterin-3-like" evidence="1">
    <location>
        <begin position="18"/>
        <end position="381"/>
    </location>
</feature>
<dbReference type="SUPFAM" id="SSF56973">
    <property type="entry name" value="Aerolisin/ETX pore-forming domain"/>
    <property type="match status" value="1"/>
</dbReference>
<dbReference type="PANTHER" id="PTHR31649">
    <property type="entry name" value="AGAP009604-PA"/>
    <property type="match status" value="1"/>
</dbReference>
<name>A0AAQ5XY42_AMPOC</name>
<reference evidence="2" key="3">
    <citation type="submission" date="2025-09" db="UniProtKB">
        <authorList>
            <consortium name="Ensembl"/>
        </authorList>
    </citation>
    <scope>IDENTIFICATION</scope>
</reference>
<keyword evidence="3" id="KW-1185">Reference proteome</keyword>
<dbReference type="Gene3D" id="2.170.15.10">
    <property type="entry name" value="Proaerolysin, chain A, domain 3"/>
    <property type="match status" value="1"/>
</dbReference>
<accession>A0AAQ5XY42</accession>
<feature type="signal peptide" evidence="1">
    <location>
        <begin position="1"/>
        <end position="17"/>
    </location>
</feature>
<protein>
    <recommendedName>
        <fullName evidence="4">Natterin-3-like</fullName>
    </recommendedName>
</protein>